<dbReference type="Proteomes" id="UP000050465">
    <property type="component" value="Unassembled WGS sequence"/>
</dbReference>
<evidence type="ECO:0000313" key="3">
    <source>
        <dbReference type="Proteomes" id="UP000050465"/>
    </source>
</evidence>
<reference evidence="2 3" key="1">
    <citation type="submission" date="2015-09" db="EMBL/GenBank/DDBJ databases">
        <title>Identification and resolution of microdiversity through metagenomic sequencing of parallel consortia.</title>
        <authorList>
            <person name="Nelson W.C."/>
            <person name="Romine M.F."/>
            <person name="Lindemann S.R."/>
        </authorList>
    </citation>
    <scope>NUCLEOTIDE SEQUENCE [LARGE SCALE GENOMIC DNA]</scope>
    <source>
        <strain evidence="2">Ana</strain>
    </source>
</reference>
<organism evidence="2 3">
    <name type="scientific">Phormidesmis priestleyi Ana</name>
    <dbReference type="NCBI Taxonomy" id="1666911"/>
    <lineage>
        <taxon>Bacteria</taxon>
        <taxon>Bacillati</taxon>
        <taxon>Cyanobacteriota</taxon>
        <taxon>Cyanophyceae</taxon>
        <taxon>Leptolyngbyales</taxon>
        <taxon>Leptolyngbyaceae</taxon>
        <taxon>Phormidesmis</taxon>
    </lineage>
</organism>
<comment type="caution">
    <text evidence="2">The sequence shown here is derived from an EMBL/GenBank/DDBJ whole genome shotgun (WGS) entry which is preliminary data.</text>
</comment>
<gene>
    <name evidence="2" type="ORF">HLUCCA11_23045</name>
</gene>
<dbReference type="PANTHER" id="PTHR39639:SF1">
    <property type="entry name" value="DUF262 DOMAIN-CONTAINING PROTEIN"/>
    <property type="match status" value="1"/>
</dbReference>
<evidence type="ECO:0000313" key="2">
    <source>
        <dbReference type="EMBL" id="KPQ31768.1"/>
    </source>
</evidence>
<sequence length="550" mass="64793">MTVDYDFLNKIRQIQVVKNSMSRTIKDLLNEFQSTKIRIPDYQRSFVWDLDKQRRFIESIFLQVPIPPIFLLEKYEEVEGEERMIYEVIDGVQRLTTLANFESGKLKLSGLERLQDLNQAKLSQLPLSIRDFFTTKQIDVICIQSDTNPDVQFEVFCRLNQGSVSLNAQELRNCMFHGEFNDFLLDCSRNITYQELLKTFPKFSKPLDGKPDKNRMQDAELILRFFTLHEYYNPELNRYPEPRTATLNAYMREQTHKKEIDSSYLWALQKKFEKAILLVKDVFYPHHYRSFLKKSDKVYFTRALNQSIFDIQMLSFLEYESEIVHKHKEVIRETFIDLCCYDDDFISAISRSTNTKVTERVSIWRQQLVSIFENPEPYYKKLGLKKKLFNEHKICDRSGIAITSLDDADVYEEQICHRISLKGNDILKPREISVSFRRSKNSKVSFFIANQSYEADNLKQCVEIVLDFIREGMKSEDNEYDMQRIQSLAFCGGPSKLSELNKPGGKVPNCFIPINRDENVYFSMGGFNETVQRLTEISDLFTFMQPFKIN</sequence>
<proteinExistence type="predicted"/>
<dbReference type="STRING" id="1666911.HLUCCA11_23045"/>
<dbReference type="AlphaFoldDB" id="A0A0P7YN53"/>
<dbReference type="PATRIC" id="fig|1666911.3.peg.5403"/>
<accession>A0A0P7YN53</accession>
<evidence type="ECO:0000259" key="1">
    <source>
        <dbReference type="Pfam" id="PF03235"/>
    </source>
</evidence>
<name>A0A0P7YN53_9CYAN</name>
<protein>
    <recommendedName>
        <fullName evidence="1">GmrSD restriction endonucleases N-terminal domain-containing protein</fullName>
    </recommendedName>
</protein>
<feature type="domain" description="GmrSD restriction endonucleases N-terminal" evidence="1">
    <location>
        <begin position="25"/>
        <end position="176"/>
    </location>
</feature>
<dbReference type="PANTHER" id="PTHR39639">
    <property type="entry name" value="CHROMOSOME 16, WHOLE GENOME SHOTGUN SEQUENCE"/>
    <property type="match status" value="1"/>
</dbReference>
<dbReference type="Pfam" id="PF03235">
    <property type="entry name" value="GmrSD_N"/>
    <property type="match status" value="1"/>
</dbReference>
<dbReference type="EMBL" id="LJZR01000084">
    <property type="protein sequence ID" value="KPQ31768.1"/>
    <property type="molecule type" value="Genomic_DNA"/>
</dbReference>
<dbReference type="InterPro" id="IPR004919">
    <property type="entry name" value="GmrSD_N"/>
</dbReference>